<reference evidence="1" key="1">
    <citation type="submission" date="2021-06" db="EMBL/GenBank/DDBJ databases">
        <authorList>
            <person name="Hodson N. C."/>
            <person name="Mongue J. A."/>
            <person name="Jaron S. K."/>
        </authorList>
    </citation>
    <scope>NUCLEOTIDE SEQUENCE</scope>
</reference>
<dbReference type="EMBL" id="CAJVCH010324241">
    <property type="protein sequence ID" value="CAG7786731.1"/>
    <property type="molecule type" value="Genomic_DNA"/>
</dbReference>
<evidence type="ECO:0000313" key="1">
    <source>
        <dbReference type="EMBL" id="CAG7786731.1"/>
    </source>
</evidence>
<sequence length="13" mass="1424">MKPGSIFSQDSQV</sequence>
<keyword evidence="2" id="KW-1185">Reference proteome</keyword>
<evidence type="ECO:0000313" key="2">
    <source>
        <dbReference type="Proteomes" id="UP000708208"/>
    </source>
</evidence>
<comment type="caution">
    <text evidence="1">The sequence shown here is derived from an EMBL/GenBank/DDBJ whole genome shotgun (WGS) entry which is preliminary data.</text>
</comment>
<organism evidence="1 2">
    <name type="scientific">Allacma fusca</name>
    <dbReference type="NCBI Taxonomy" id="39272"/>
    <lineage>
        <taxon>Eukaryota</taxon>
        <taxon>Metazoa</taxon>
        <taxon>Ecdysozoa</taxon>
        <taxon>Arthropoda</taxon>
        <taxon>Hexapoda</taxon>
        <taxon>Collembola</taxon>
        <taxon>Symphypleona</taxon>
        <taxon>Sminthuridae</taxon>
        <taxon>Allacma</taxon>
    </lineage>
</organism>
<proteinExistence type="predicted"/>
<feature type="non-terminal residue" evidence="1">
    <location>
        <position position="1"/>
    </location>
</feature>
<name>A0A8J2P3Q9_9HEXA</name>
<dbReference type="Proteomes" id="UP000708208">
    <property type="component" value="Unassembled WGS sequence"/>
</dbReference>
<protein>
    <submittedName>
        <fullName evidence="1">Uncharacterized protein</fullName>
    </submittedName>
</protein>
<gene>
    <name evidence="1" type="ORF">AFUS01_LOCUS25286</name>
</gene>
<accession>A0A8J2P3Q9</accession>